<dbReference type="Pfam" id="PF00294">
    <property type="entry name" value="PfkB"/>
    <property type="match status" value="1"/>
</dbReference>
<dbReference type="OrthoDB" id="9813569at2"/>
<evidence type="ECO:0000313" key="5">
    <source>
        <dbReference type="EMBL" id="OHX63831.1"/>
    </source>
</evidence>
<keyword evidence="3" id="KW-0418">Kinase</keyword>
<dbReference type="SUPFAM" id="SSF53613">
    <property type="entry name" value="Ribokinase-like"/>
    <property type="match status" value="1"/>
</dbReference>
<dbReference type="AlphaFoldDB" id="A0A1S1YS24"/>
<dbReference type="InterPro" id="IPR011611">
    <property type="entry name" value="PfkB_dom"/>
</dbReference>
<sequence>MKKIVSFGELLIRLSSPGYLRLTQTKSLNIDFGGAEANVAVSLAQFGDKVSYVTRVPENDMVTSAIQHLNSFKVGTDDILYGGDRMGLYYYENGAVGRASKVVYDRNYSSTATLTKGMFDWDEILKDADWFHWSGITPAVSEGATEALKEALEFASAKGLTISMDYNFRGNLWKWGKEADEVMPDLMKYNHVMSGTHPDVDVLAGPIKDELFKIEGDKIMKEYPNCKVVVFTSRGVISASHNTWSGALYDGEKVYRSTQYDLTHIIDRVGGGDSFMAALIYGLRNLGGPQETIDFAVAASAIKHTVEGDQNICTVDEVQNFIKTNGTGKIQR</sequence>
<dbReference type="InterPro" id="IPR052700">
    <property type="entry name" value="Carb_kinase_PfkB-like"/>
</dbReference>
<protein>
    <submittedName>
        <fullName evidence="5">2-dehydro-3-deoxygluconokinase</fullName>
    </submittedName>
</protein>
<dbReference type="Gene3D" id="3.40.1190.20">
    <property type="match status" value="1"/>
</dbReference>
<dbReference type="Proteomes" id="UP000179797">
    <property type="component" value="Unassembled WGS sequence"/>
</dbReference>
<dbReference type="InterPro" id="IPR029056">
    <property type="entry name" value="Ribokinase-like"/>
</dbReference>
<keyword evidence="2" id="KW-0808">Transferase</keyword>
<dbReference type="STRING" id="915059.NH26_19660"/>
<name>A0A1S1YS24_FLAPC</name>
<accession>A0A1S1YS24</accession>
<dbReference type="EMBL" id="JRYR02000002">
    <property type="protein sequence ID" value="OHX63831.1"/>
    <property type="molecule type" value="Genomic_DNA"/>
</dbReference>
<dbReference type="GO" id="GO:0016301">
    <property type="term" value="F:kinase activity"/>
    <property type="evidence" value="ECO:0007669"/>
    <property type="project" value="UniProtKB-KW"/>
</dbReference>
<evidence type="ECO:0000259" key="4">
    <source>
        <dbReference type="Pfam" id="PF00294"/>
    </source>
</evidence>
<dbReference type="PANTHER" id="PTHR43320">
    <property type="entry name" value="SUGAR KINASE"/>
    <property type="match status" value="1"/>
</dbReference>
<dbReference type="CDD" id="cd01166">
    <property type="entry name" value="KdgK"/>
    <property type="match status" value="1"/>
</dbReference>
<reference evidence="5 6" key="1">
    <citation type="journal article" date="2012" name="Int. J. Syst. Evol. Microbiol.">
        <title>Flammeovirga pacifica sp. nov., isolated from deep-sea sediment.</title>
        <authorList>
            <person name="Xu H."/>
            <person name="Fu Y."/>
            <person name="Yang N."/>
            <person name="Ding Z."/>
            <person name="Lai Q."/>
            <person name="Zeng R."/>
        </authorList>
    </citation>
    <scope>NUCLEOTIDE SEQUENCE [LARGE SCALE GENOMIC DNA]</scope>
    <source>
        <strain evidence="6">DSM 24597 / LMG 26175 / WPAGA1</strain>
    </source>
</reference>
<proteinExistence type="inferred from homology"/>
<organism evidence="5 6">
    <name type="scientific">Flammeovirga pacifica</name>
    <dbReference type="NCBI Taxonomy" id="915059"/>
    <lineage>
        <taxon>Bacteria</taxon>
        <taxon>Pseudomonadati</taxon>
        <taxon>Bacteroidota</taxon>
        <taxon>Cytophagia</taxon>
        <taxon>Cytophagales</taxon>
        <taxon>Flammeovirgaceae</taxon>
        <taxon>Flammeovirga</taxon>
    </lineage>
</organism>
<evidence type="ECO:0000313" key="6">
    <source>
        <dbReference type="Proteomes" id="UP000179797"/>
    </source>
</evidence>
<evidence type="ECO:0000256" key="3">
    <source>
        <dbReference type="ARBA" id="ARBA00022777"/>
    </source>
</evidence>
<comment type="caution">
    <text evidence="5">The sequence shown here is derived from an EMBL/GenBank/DDBJ whole genome shotgun (WGS) entry which is preliminary data.</text>
</comment>
<dbReference type="PANTHER" id="PTHR43320:SF2">
    <property type="entry name" value="2-DEHYDRO-3-DEOXYGLUCONOKINASE_2-DEHYDRO-3-DEOXYGALACTONOKINASE"/>
    <property type="match status" value="1"/>
</dbReference>
<comment type="similarity">
    <text evidence="1">Belongs to the carbohydrate kinase PfkB family.</text>
</comment>
<dbReference type="RefSeq" id="WP_044217656.1">
    <property type="nucleotide sequence ID" value="NZ_JRYR02000002.1"/>
</dbReference>
<feature type="domain" description="Carbohydrate kinase PfkB" evidence="4">
    <location>
        <begin position="1"/>
        <end position="311"/>
    </location>
</feature>
<evidence type="ECO:0000256" key="1">
    <source>
        <dbReference type="ARBA" id="ARBA00010688"/>
    </source>
</evidence>
<keyword evidence="6" id="KW-1185">Reference proteome</keyword>
<evidence type="ECO:0000256" key="2">
    <source>
        <dbReference type="ARBA" id="ARBA00022679"/>
    </source>
</evidence>
<gene>
    <name evidence="5" type="ORF">NH26_19660</name>
</gene>